<dbReference type="GO" id="GO:0046873">
    <property type="term" value="F:metal ion transmembrane transporter activity"/>
    <property type="evidence" value="ECO:0007669"/>
    <property type="project" value="InterPro"/>
</dbReference>
<feature type="transmembrane region" description="Helical" evidence="6">
    <location>
        <begin position="177"/>
        <end position="197"/>
    </location>
</feature>
<dbReference type="GO" id="GO:0016020">
    <property type="term" value="C:membrane"/>
    <property type="evidence" value="ECO:0007669"/>
    <property type="project" value="UniProtKB-SubCell"/>
</dbReference>
<gene>
    <name evidence="7" type="ORF">SAMN05216223_101131</name>
</gene>
<organism evidence="7 8">
    <name type="scientific">Actinacidiphila yanglinensis</name>
    <dbReference type="NCBI Taxonomy" id="310779"/>
    <lineage>
        <taxon>Bacteria</taxon>
        <taxon>Bacillati</taxon>
        <taxon>Actinomycetota</taxon>
        <taxon>Actinomycetes</taxon>
        <taxon>Kitasatosporales</taxon>
        <taxon>Streptomycetaceae</taxon>
        <taxon>Actinacidiphila</taxon>
    </lineage>
</organism>
<keyword evidence="5 6" id="KW-0472">Membrane</keyword>
<evidence type="ECO:0000256" key="1">
    <source>
        <dbReference type="ARBA" id="ARBA00004141"/>
    </source>
</evidence>
<dbReference type="PANTHER" id="PTHR12608">
    <property type="entry name" value="TRANSMEMBRANE PROTEIN HTP-1 RELATED"/>
    <property type="match status" value="1"/>
</dbReference>
<feature type="transmembrane region" description="Helical" evidence="6">
    <location>
        <begin position="145"/>
        <end position="165"/>
    </location>
</feature>
<dbReference type="EMBL" id="FNVU01000001">
    <property type="protein sequence ID" value="SEF50012.1"/>
    <property type="molecule type" value="Genomic_DNA"/>
</dbReference>
<evidence type="ECO:0000313" key="8">
    <source>
        <dbReference type="Proteomes" id="UP000236754"/>
    </source>
</evidence>
<name>A0A1H5SHA7_9ACTN</name>
<evidence type="ECO:0000256" key="4">
    <source>
        <dbReference type="ARBA" id="ARBA00022989"/>
    </source>
</evidence>
<comment type="subcellular location">
    <subcellularLocation>
        <location evidence="1 6">Membrane</location>
        <topology evidence="1 6">Multi-pass membrane protein</topology>
    </subcellularLocation>
</comment>
<evidence type="ECO:0000256" key="2">
    <source>
        <dbReference type="ARBA" id="ARBA00009190"/>
    </source>
</evidence>
<dbReference type="Proteomes" id="UP000236754">
    <property type="component" value="Unassembled WGS sequence"/>
</dbReference>
<protein>
    <recommendedName>
        <fullName evidence="6">GDT1 family protein</fullName>
    </recommendedName>
</protein>
<keyword evidence="3 6" id="KW-0812">Transmembrane</keyword>
<keyword evidence="4 6" id="KW-1133">Transmembrane helix</keyword>
<keyword evidence="8" id="KW-1185">Reference proteome</keyword>
<dbReference type="Pfam" id="PF01169">
    <property type="entry name" value="GDT1"/>
    <property type="match status" value="2"/>
</dbReference>
<dbReference type="PANTHER" id="PTHR12608:SF1">
    <property type="entry name" value="TRANSMEMBRANE PROTEIN 165"/>
    <property type="match status" value="1"/>
</dbReference>
<dbReference type="InterPro" id="IPR001727">
    <property type="entry name" value="GDT1-like"/>
</dbReference>
<evidence type="ECO:0000256" key="6">
    <source>
        <dbReference type="RuleBase" id="RU365102"/>
    </source>
</evidence>
<accession>A0A1H5SHA7</accession>
<feature type="transmembrane region" description="Helical" evidence="6">
    <location>
        <begin position="77"/>
        <end position="101"/>
    </location>
</feature>
<feature type="transmembrane region" description="Helical" evidence="6">
    <location>
        <begin position="36"/>
        <end position="56"/>
    </location>
</feature>
<comment type="similarity">
    <text evidence="2 6">Belongs to the GDT1 family.</text>
</comment>
<proteinExistence type="inferred from homology"/>
<evidence type="ECO:0000313" key="7">
    <source>
        <dbReference type="EMBL" id="SEF50012.1"/>
    </source>
</evidence>
<evidence type="ECO:0000256" key="3">
    <source>
        <dbReference type="ARBA" id="ARBA00022692"/>
    </source>
</evidence>
<feature type="transmembrane region" description="Helical" evidence="6">
    <location>
        <begin position="107"/>
        <end position="125"/>
    </location>
</feature>
<dbReference type="AlphaFoldDB" id="A0A1H5SHA7"/>
<sequence length="236" mass="24413">MPASETFGRSVPTLPCRSDPRKPVVLSVTAAPTDRGILSVLSISVIAVVFGVIFLAELPDKTALAGLMLGTRYRASYVFVGVAAAFVVHVALAIAAGSLLTLLPHRWVQGVVGILFLGGAAILLLSKGDDEEEVKAPADQSFWKVSGAGFMLILVAEFGDLTQIMTANLAARYDDPVSVAIGAVLGLWAVAALGIFGGRLLMKRVPLSLITKAAAAVMIVLAALSLYEAASGAALL</sequence>
<feature type="transmembrane region" description="Helical" evidence="6">
    <location>
        <begin position="209"/>
        <end position="227"/>
    </location>
</feature>
<reference evidence="7 8" key="1">
    <citation type="submission" date="2016-10" db="EMBL/GenBank/DDBJ databases">
        <authorList>
            <person name="de Groot N.N."/>
        </authorList>
    </citation>
    <scope>NUCLEOTIDE SEQUENCE [LARGE SCALE GENOMIC DNA]</scope>
    <source>
        <strain evidence="7 8">CGMCC 4.2023</strain>
    </source>
</reference>
<evidence type="ECO:0000256" key="5">
    <source>
        <dbReference type="ARBA" id="ARBA00023136"/>
    </source>
</evidence>